<evidence type="ECO:0000313" key="1">
    <source>
        <dbReference type="EMBL" id="KAI0522422.1"/>
    </source>
</evidence>
<accession>A0A8T3BWE4</accession>
<dbReference type="EMBL" id="JAGYWB010000005">
    <property type="protein sequence ID" value="KAI0522422.1"/>
    <property type="molecule type" value="Genomic_DNA"/>
</dbReference>
<gene>
    <name evidence="1" type="ORF">KFK09_004801</name>
</gene>
<dbReference type="AlphaFoldDB" id="A0A8T3BWE4"/>
<keyword evidence="2" id="KW-1185">Reference proteome</keyword>
<proteinExistence type="predicted"/>
<reference evidence="1" key="1">
    <citation type="journal article" date="2022" name="Front. Genet.">
        <title>Chromosome-Scale Assembly of the Dendrobium nobile Genome Provides Insights Into the Molecular Mechanism of the Biosynthesis of the Medicinal Active Ingredient of Dendrobium.</title>
        <authorList>
            <person name="Xu Q."/>
            <person name="Niu S.-C."/>
            <person name="Li K.-L."/>
            <person name="Zheng P.-J."/>
            <person name="Zhang X.-J."/>
            <person name="Jia Y."/>
            <person name="Liu Y."/>
            <person name="Niu Y.-X."/>
            <person name="Yu L.-H."/>
            <person name="Chen D.-F."/>
            <person name="Zhang G.-Q."/>
        </authorList>
    </citation>
    <scope>NUCLEOTIDE SEQUENCE</scope>
    <source>
        <tissue evidence="1">Leaf</tissue>
    </source>
</reference>
<comment type="caution">
    <text evidence="1">The sequence shown here is derived from an EMBL/GenBank/DDBJ whole genome shotgun (WGS) entry which is preliminary data.</text>
</comment>
<protein>
    <submittedName>
        <fullName evidence="1">Uncharacterized protein</fullName>
    </submittedName>
</protein>
<organism evidence="1 2">
    <name type="scientific">Dendrobium nobile</name>
    <name type="common">Orchid</name>
    <dbReference type="NCBI Taxonomy" id="94219"/>
    <lineage>
        <taxon>Eukaryota</taxon>
        <taxon>Viridiplantae</taxon>
        <taxon>Streptophyta</taxon>
        <taxon>Embryophyta</taxon>
        <taxon>Tracheophyta</taxon>
        <taxon>Spermatophyta</taxon>
        <taxon>Magnoliopsida</taxon>
        <taxon>Liliopsida</taxon>
        <taxon>Asparagales</taxon>
        <taxon>Orchidaceae</taxon>
        <taxon>Epidendroideae</taxon>
        <taxon>Malaxideae</taxon>
        <taxon>Dendrobiinae</taxon>
        <taxon>Dendrobium</taxon>
    </lineage>
</organism>
<evidence type="ECO:0000313" key="2">
    <source>
        <dbReference type="Proteomes" id="UP000829196"/>
    </source>
</evidence>
<sequence>MVNLEVNRLNVLFATRLFPQIQFSSIFIIRRKNNFKVHVTNNLLTNFQKNSKF</sequence>
<dbReference type="Proteomes" id="UP000829196">
    <property type="component" value="Unassembled WGS sequence"/>
</dbReference>
<name>A0A8T3BWE4_DENNO</name>